<dbReference type="SUPFAM" id="SSF51735">
    <property type="entry name" value="NAD(P)-binding Rossmann-fold domains"/>
    <property type="match status" value="1"/>
</dbReference>
<reference evidence="6 7" key="1">
    <citation type="journal article" date="2018" name="Environ. Microbiol.">
        <title>Novel energy conservation strategies and behaviour of Pelotomaculum schinkii driving syntrophic propionate catabolism.</title>
        <authorList>
            <person name="Hidalgo-Ahumada C.A.P."/>
            <person name="Nobu M.K."/>
            <person name="Narihiro T."/>
            <person name="Tamaki H."/>
            <person name="Liu W.T."/>
            <person name="Kamagata Y."/>
            <person name="Stams A.J.M."/>
            <person name="Imachi H."/>
            <person name="Sousa D.Z."/>
        </authorList>
    </citation>
    <scope>NUCLEOTIDE SEQUENCE [LARGE SCALE GENOMIC DNA]</scope>
    <source>
        <strain evidence="6 7">MGP</strain>
    </source>
</reference>
<sequence length="702" mass="75591">MLPESVYKKLTEPESVALVGVTSRTGLGSNSPLEVLLKQGYRGRVYPVNPKGGEILGQLVYTSLLDVPEIPDLAVICAPRDAVIELFSQCAAKGVKIVIITAQGFFDGDEKGRFMQHELSELAAKNDIRVLGPNTLGIINNYHNFCTSFMDFVNPVKPIGITCQTGTFYLGASQICTGAGIIVDSGNTTDISVTDVIGHLARDPRLKVINIHMESLRDGVRFIEAARDAVVLKPVIIYKTGVSPAGSLAASSHTGSLAGEDRVFDAAFKQCGLLRAVDTEEIGDLNKVFCTFSGINGNRIGIISISGGAGVWTVDACTRFGLEIATLSQSTLEQMGELFPDWAHCANPMDIWPASMSQGYQYCFRRALEAYMEDPGIDAVICMTGSFLALDGDFLDVTGIIRDVAGRYPEKPVTVTSWGCNYRHYEEEVEKDNTVVYYISVDRAARALAALYKYHHQIKNKKRGPVILPAHPGQSEAAGILAGKTGNLSQADALSLLESYGIATARWGQARDLAEATALAARIGYPVTMKILSEDIIHKSDVGGVRLNIRNARELEEAFTAMHTEIAKKQPGARLDGVIIQEHLTRGIELLVGSKKDPTFGPVLAFGAGGVFTEILNDVSLRVPPLSKKEIKTMIEETKISKILAGARGTAAVDMELLIDCLAGLSQLLLANPAISEIDLNPLLACADRVAALDARVILGNK</sequence>
<dbReference type="Pfam" id="PF13549">
    <property type="entry name" value="ATP-grasp_5"/>
    <property type="match status" value="1"/>
</dbReference>
<name>A0A4Y7RX66_9FIRM</name>
<comment type="caution">
    <text evidence="6">The sequence shown here is derived from an EMBL/GenBank/DDBJ whole genome shotgun (WGS) entry which is preliminary data.</text>
</comment>
<dbReference type="InterPro" id="IPR013815">
    <property type="entry name" value="ATP_grasp_subdomain_1"/>
</dbReference>
<dbReference type="SUPFAM" id="SSF56059">
    <property type="entry name" value="Glutathione synthetase ATP-binding domain-like"/>
    <property type="match status" value="1"/>
</dbReference>
<dbReference type="FunFam" id="3.30.1490.20:FF:000020">
    <property type="entry name" value="Protein lysine acetyltransferase"/>
    <property type="match status" value="1"/>
</dbReference>
<dbReference type="InterPro" id="IPR032875">
    <property type="entry name" value="Succ_CoA_lig_flav_dom"/>
</dbReference>
<dbReference type="GO" id="GO:0005524">
    <property type="term" value="F:ATP binding"/>
    <property type="evidence" value="ECO:0007669"/>
    <property type="project" value="UniProtKB-KW"/>
</dbReference>
<dbReference type="AlphaFoldDB" id="A0A4Y7RX66"/>
<keyword evidence="7" id="KW-1185">Reference proteome</keyword>
<dbReference type="RefSeq" id="WP_134212108.1">
    <property type="nucleotide sequence ID" value="NZ_QFFZ01000002.1"/>
</dbReference>
<accession>A0A4Y7RX66</accession>
<dbReference type="Gene3D" id="3.40.50.720">
    <property type="entry name" value="NAD(P)-binding Rossmann-like Domain"/>
    <property type="match status" value="1"/>
</dbReference>
<dbReference type="InterPro" id="IPR036291">
    <property type="entry name" value="NAD(P)-bd_dom_sf"/>
</dbReference>
<dbReference type="SUPFAM" id="SSF52210">
    <property type="entry name" value="Succinyl-CoA synthetase domains"/>
    <property type="match status" value="2"/>
</dbReference>
<dbReference type="PANTHER" id="PTHR43334">
    <property type="entry name" value="ACETATE--COA LIGASE [ADP-FORMING]"/>
    <property type="match status" value="1"/>
</dbReference>
<evidence type="ECO:0000256" key="2">
    <source>
        <dbReference type="ARBA" id="ARBA00022741"/>
    </source>
</evidence>
<protein>
    <recommendedName>
        <fullName evidence="5">CoA-binding domain-containing protein</fullName>
    </recommendedName>
</protein>
<dbReference type="Pfam" id="PF13380">
    <property type="entry name" value="CoA_binding_2"/>
    <property type="match status" value="1"/>
</dbReference>
<keyword evidence="3" id="KW-0067">ATP-binding</keyword>
<dbReference type="Pfam" id="PF13607">
    <property type="entry name" value="Succ_CoA_lig"/>
    <property type="match status" value="1"/>
</dbReference>
<dbReference type="PANTHER" id="PTHR43334:SF1">
    <property type="entry name" value="3-HYDROXYPROPIONATE--COA LIGASE [ADP-FORMING]"/>
    <property type="match status" value="1"/>
</dbReference>
<dbReference type="Gene3D" id="3.30.470.20">
    <property type="entry name" value="ATP-grasp fold, B domain"/>
    <property type="match status" value="1"/>
</dbReference>
<keyword evidence="1" id="KW-0436">Ligase</keyword>
<comment type="similarity">
    <text evidence="4">In the N-terminal section; belongs to the acetate CoA ligase alpha subunit family.</text>
</comment>
<dbReference type="SMART" id="SM00881">
    <property type="entry name" value="CoA_binding"/>
    <property type="match status" value="1"/>
</dbReference>
<dbReference type="EMBL" id="QFFZ01000002">
    <property type="protein sequence ID" value="TEB13309.1"/>
    <property type="molecule type" value="Genomic_DNA"/>
</dbReference>
<proteinExistence type="inferred from homology"/>
<dbReference type="Gene3D" id="3.30.1490.20">
    <property type="entry name" value="ATP-grasp fold, A domain"/>
    <property type="match status" value="1"/>
</dbReference>
<dbReference type="InterPro" id="IPR016102">
    <property type="entry name" value="Succinyl-CoA_synth-like"/>
</dbReference>
<organism evidence="6 7">
    <name type="scientific">Pelotomaculum propionicicum</name>
    <dbReference type="NCBI Taxonomy" id="258475"/>
    <lineage>
        <taxon>Bacteria</taxon>
        <taxon>Bacillati</taxon>
        <taxon>Bacillota</taxon>
        <taxon>Clostridia</taxon>
        <taxon>Eubacteriales</taxon>
        <taxon>Desulfotomaculaceae</taxon>
        <taxon>Pelotomaculum</taxon>
    </lineage>
</organism>
<evidence type="ECO:0000313" key="7">
    <source>
        <dbReference type="Proteomes" id="UP000297597"/>
    </source>
</evidence>
<evidence type="ECO:0000259" key="5">
    <source>
        <dbReference type="SMART" id="SM00881"/>
    </source>
</evidence>
<dbReference type="Gene3D" id="3.40.50.261">
    <property type="entry name" value="Succinyl-CoA synthetase domains"/>
    <property type="match status" value="2"/>
</dbReference>
<dbReference type="GO" id="GO:0016874">
    <property type="term" value="F:ligase activity"/>
    <property type="evidence" value="ECO:0007669"/>
    <property type="project" value="UniProtKB-KW"/>
</dbReference>
<keyword evidence="2" id="KW-0547">Nucleotide-binding</keyword>
<evidence type="ECO:0000256" key="3">
    <source>
        <dbReference type="ARBA" id="ARBA00022840"/>
    </source>
</evidence>
<dbReference type="OrthoDB" id="9807426at2"/>
<dbReference type="InterPro" id="IPR003781">
    <property type="entry name" value="CoA-bd"/>
</dbReference>
<feature type="domain" description="CoA-binding" evidence="5">
    <location>
        <begin position="10"/>
        <end position="105"/>
    </location>
</feature>
<evidence type="ECO:0000256" key="1">
    <source>
        <dbReference type="ARBA" id="ARBA00022598"/>
    </source>
</evidence>
<evidence type="ECO:0000313" key="6">
    <source>
        <dbReference type="EMBL" id="TEB13309.1"/>
    </source>
</evidence>
<evidence type="ECO:0000256" key="4">
    <source>
        <dbReference type="ARBA" id="ARBA00060888"/>
    </source>
</evidence>
<gene>
    <name evidence="6" type="ORF">Pmgp_00202</name>
</gene>
<dbReference type="InterPro" id="IPR051538">
    <property type="entry name" value="Acyl-CoA_Synth/Transferase"/>
</dbReference>
<dbReference type="Proteomes" id="UP000297597">
    <property type="component" value="Unassembled WGS sequence"/>
</dbReference>